<dbReference type="GO" id="GO:0010508">
    <property type="term" value="P:positive regulation of autophagy"/>
    <property type="evidence" value="ECO:0007669"/>
    <property type="project" value="UniProtKB-ARBA"/>
</dbReference>
<evidence type="ECO:0000256" key="13">
    <source>
        <dbReference type="SAM" id="MobiDB-lite"/>
    </source>
</evidence>
<reference evidence="16" key="1">
    <citation type="submission" date="2011-08" db="EMBL/GenBank/DDBJ databases">
        <authorList>
            <person name="Rombauts S."/>
        </authorList>
    </citation>
    <scope>NUCLEOTIDE SEQUENCE</scope>
    <source>
        <strain evidence="16">London</strain>
    </source>
</reference>
<dbReference type="GO" id="GO:0004674">
    <property type="term" value="F:protein serine/threonine kinase activity"/>
    <property type="evidence" value="ECO:0007669"/>
    <property type="project" value="UniProtKB-KW"/>
</dbReference>
<keyword evidence="3 11" id="KW-0547">Nucleotide-binding</keyword>
<dbReference type="SMART" id="SM00220">
    <property type="entry name" value="S_TKc"/>
    <property type="match status" value="1"/>
</dbReference>
<dbReference type="Gene3D" id="3.30.200.20">
    <property type="entry name" value="Phosphorylase Kinase, domain 1"/>
    <property type="match status" value="1"/>
</dbReference>
<dbReference type="InterPro" id="IPR008271">
    <property type="entry name" value="Ser/Thr_kinase_AS"/>
</dbReference>
<accession>T1L554</accession>
<dbReference type="GO" id="GO:0043068">
    <property type="term" value="P:positive regulation of programmed cell death"/>
    <property type="evidence" value="ECO:0007669"/>
    <property type="project" value="UniProtKB-ARBA"/>
</dbReference>
<feature type="binding site" evidence="11">
    <location>
        <position position="99"/>
    </location>
    <ligand>
        <name>ATP</name>
        <dbReference type="ChEBI" id="CHEBI:30616"/>
    </ligand>
</feature>
<dbReference type="OrthoDB" id="10252354at2759"/>
<protein>
    <recommendedName>
        <fullName evidence="7">mitogen-activated protein kinase kinase</fullName>
        <ecNumber evidence="7">2.7.12.2</ecNumber>
    </recommendedName>
</protein>
<gene>
    <name evidence="15" type="primary">107370390</name>
</gene>
<evidence type="ECO:0000256" key="8">
    <source>
        <dbReference type="ARBA" id="ARBA00049014"/>
    </source>
</evidence>
<feature type="domain" description="Protein kinase" evidence="14">
    <location>
        <begin position="70"/>
        <end position="359"/>
    </location>
</feature>
<reference evidence="15" key="2">
    <citation type="submission" date="2015-06" db="UniProtKB">
        <authorList>
            <consortium name="EnsemblMetazoa"/>
        </authorList>
    </citation>
    <scope>IDENTIFICATION</scope>
</reference>
<evidence type="ECO:0000256" key="1">
    <source>
        <dbReference type="ARBA" id="ARBA00022527"/>
    </source>
</evidence>
<dbReference type="Pfam" id="PF00069">
    <property type="entry name" value="Pkinase"/>
    <property type="match status" value="1"/>
</dbReference>
<keyword evidence="1 12" id="KW-0723">Serine/threonine-protein kinase</keyword>
<comment type="catalytic activity">
    <reaction evidence="10">
        <text>L-tyrosyl-[protein] + ATP = O-phospho-L-tyrosyl-[protein] + ADP + H(+)</text>
        <dbReference type="Rhea" id="RHEA:10596"/>
        <dbReference type="Rhea" id="RHEA-COMP:10136"/>
        <dbReference type="Rhea" id="RHEA-COMP:20101"/>
        <dbReference type="ChEBI" id="CHEBI:15378"/>
        <dbReference type="ChEBI" id="CHEBI:30616"/>
        <dbReference type="ChEBI" id="CHEBI:46858"/>
        <dbReference type="ChEBI" id="CHEBI:61978"/>
        <dbReference type="ChEBI" id="CHEBI:456216"/>
        <dbReference type="EC" id="2.7.12.2"/>
    </reaction>
</comment>
<dbReference type="OMA" id="FPYNTWG"/>
<proteinExistence type="inferred from homology"/>
<dbReference type="GO" id="GO:0005524">
    <property type="term" value="F:ATP binding"/>
    <property type="evidence" value="ECO:0007669"/>
    <property type="project" value="UniProtKB-UniRule"/>
</dbReference>
<evidence type="ECO:0000256" key="10">
    <source>
        <dbReference type="ARBA" id="ARBA00051693"/>
    </source>
</evidence>
<feature type="region of interest" description="Disordered" evidence="13">
    <location>
        <begin position="1"/>
        <end position="27"/>
    </location>
</feature>
<comment type="catalytic activity">
    <reaction evidence="8">
        <text>L-seryl-[protein] + ATP = O-phospho-L-seryl-[protein] + ADP + H(+)</text>
        <dbReference type="Rhea" id="RHEA:17989"/>
        <dbReference type="Rhea" id="RHEA-COMP:9863"/>
        <dbReference type="Rhea" id="RHEA-COMP:11604"/>
        <dbReference type="ChEBI" id="CHEBI:15378"/>
        <dbReference type="ChEBI" id="CHEBI:29999"/>
        <dbReference type="ChEBI" id="CHEBI:30616"/>
        <dbReference type="ChEBI" id="CHEBI:83421"/>
        <dbReference type="ChEBI" id="CHEBI:456216"/>
        <dbReference type="EC" id="2.7.12.2"/>
    </reaction>
</comment>
<evidence type="ECO:0000256" key="7">
    <source>
        <dbReference type="ARBA" id="ARBA00038999"/>
    </source>
</evidence>
<sequence>MDDKIPPIPDSGRSSKSLASRRQGPSLKTGFTKTVQQLDPSREAIAANQLSKCTTININDQTISVAPQDIEVVSQLGKGAYGIVEQVRHKPSQIEMAVKRTAVSQEQKRFLMDMDVLVKTVDCSYIVKFYGALFWEGDLWIFMEIMDSSLDKFYRQAYEKARKDTKSTASSLSQPSSTSLSAVTSKEDKESPIAIPEEVLGKTAFCVVKALSYLHQISIIHRDVKPSNVLINRLGEVKLCDFGISGPLVNSVAKTMEVGCKPYMAPERINPPVNRPGYDIRSDVWSLGMSMLELAIGQFPYKLVGNNFFNLLKQICTEEPPKLPPNRYSIDFDDFINKCLQKDYQLRPNYAVLLDHPFLTKHMDTDISDYVVKVLDSNC</sequence>
<evidence type="ECO:0000256" key="4">
    <source>
        <dbReference type="ARBA" id="ARBA00022777"/>
    </source>
</evidence>
<dbReference type="PROSITE" id="PS00107">
    <property type="entry name" value="PROTEIN_KINASE_ATP"/>
    <property type="match status" value="1"/>
</dbReference>
<feature type="compositionally biased region" description="Low complexity" evidence="13">
    <location>
        <begin position="167"/>
        <end position="184"/>
    </location>
</feature>
<dbReference type="InterPro" id="IPR017441">
    <property type="entry name" value="Protein_kinase_ATP_BS"/>
</dbReference>
<keyword evidence="5 11" id="KW-0067">ATP-binding</keyword>
<evidence type="ECO:0000313" key="16">
    <source>
        <dbReference type="Proteomes" id="UP000015104"/>
    </source>
</evidence>
<dbReference type="PROSITE" id="PS50011">
    <property type="entry name" value="PROTEIN_KINASE_DOM"/>
    <property type="match status" value="1"/>
</dbReference>
<dbReference type="HOGENOM" id="CLU_000288_63_23_1"/>
<dbReference type="AlphaFoldDB" id="T1L554"/>
<evidence type="ECO:0000256" key="3">
    <source>
        <dbReference type="ARBA" id="ARBA00022741"/>
    </source>
</evidence>
<name>T1L554_TETUR</name>
<evidence type="ECO:0000256" key="9">
    <source>
        <dbReference type="ARBA" id="ARBA00049299"/>
    </source>
</evidence>
<dbReference type="PANTHER" id="PTHR48013">
    <property type="entry name" value="DUAL SPECIFICITY MITOGEN-ACTIVATED PROTEIN KINASE KINASE 5-RELATED"/>
    <property type="match status" value="1"/>
</dbReference>
<evidence type="ECO:0000256" key="11">
    <source>
        <dbReference type="PROSITE-ProRule" id="PRU10141"/>
    </source>
</evidence>
<dbReference type="SUPFAM" id="SSF56112">
    <property type="entry name" value="Protein kinase-like (PK-like)"/>
    <property type="match status" value="1"/>
</dbReference>
<dbReference type="eggNOG" id="KOG0984">
    <property type="taxonomic scope" value="Eukaryota"/>
</dbReference>
<dbReference type="Proteomes" id="UP000015104">
    <property type="component" value="Unassembled WGS sequence"/>
</dbReference>
<evidence type="ECO:0000256" key="12">
    <source>
        <dbReference type="RuleBase" id="RU000304"/>
    </source>
</evidence>
<comment type="similarity">
    <text evidence="6">Belongs to the protein kinase superfamily. STE Ser/Thr protein kinase family. MAP kinase kinase subfamily.</text>
</comment>
<dbReference type="PROSITE" id="PS00108">
    <property type="entry name" value="PROTEIN_KINASE_ST"/>
    <property type="match status" value="1"/>
</dbReference>
<dbReference type="STRING" id="32264.T1L554"/>
<evidence type="ECO:0000256" key="5">
    <source>
        <dbReference type="ARBA" id="ARBA00022840"/>
    </source>
</evidence>
<evidence type="ECO:0000313" key="15">
    <source>
        <dbReference type="EnsemblMetazoa" id="tetur43g00210.1"/>
    </source>
</evidence>
<evidence type="ECO:0000256" key="2">
    <source>
        <dbReference type="ARBA" id="ARBA00022679"/>
    </source>
</evidence>
<dbReference type="GO" id="GO:0004708">
    <property type="term" value="F:MAP kinase kinase activity"/>
    <property type="evidence" value="ECO:0007669"/>
    <property type="project" value="UniProtKB-EC"/>
</dbReference>
<keyword evidence="16" id="KW-1185">Reference proteome</keyword>
<dbReference type="FunFam" id="3.30.200.20:FF:000040">
    <property type="entry name" value="Dual specificity mitogen-activated protein kinase kinase"/>
    <property type="match status" value="1"/>
</dbReference>
<dbReference type="PANTHER" id="PTHR48013:SF11">
    <property type="entry name" value="LICORNE"/>
    <property type="match status" value="1"/>
</dbReference>
<feature type="region of interest" description="Disordered" evidence="13">
    <location>
        <begin position="165"/>
        <end position="185"/>
    </location>
</feature>
<keyword evidence="4" id="KW-0418">Kinase</keyword>
<comment type="catalytic activity">
    <reaction evidence="9">
        <text>L-threonyl-[protein] + ATP = O-phospho-L-threonyl-[protein] + ADP + H(+)</text>
        <dbReference type="Rhea" id="RHEA:46608"/>
        <dbReference type="Rhea" id="RHEA-COMP:11060"/>
        <dbReference type="Rhea" id="RHEA-COMP:11605"/>
        <dbReference type="ChEBI" id="CHEBI:15378"/>
        <dbReference type="ChEBI" id="CHEBI:30013"/>
        <dbReference type="ChEBI" id="CHEBI:30616"/>
        <dbReference type="ChEBI" id="CHEBI:61977"/>
        <dbReference type="ChEBI" id="CHEBI:456216"/>
        <dbReference type="EC" id="2.7.12.2"/>
    </reaction>
</comment>
<dbReference type="GO" id="GO:0051403">
    <property type="term" value="P:stress-activated MAPK cascade"/>
    <property type="evidence" value="ECO:0007669"/>
    <property type="project" value="TreeGrafter"/>
</dbReference>
<organism evidence="15 16">
    <name type="scientific">Tetranychus urticae</name>
    <name type="common">Two-spotted spider mite</name>
    <dbReference type="NCBI Taxonomy" id="32264"/>
    <lineage>
        <taxon>Eukaryota</taxon>
        <taxon>Metazoa</taxon>
        <taxon>Ecdysozoa</taxon>
        <taxon>Arthropoda</taxon>
        <taxon>Chelicerata</taxon>
        <taxon>Arachnida</taxon>
        <taxon>Acari</taxon>
        <taxon>Acariformes</taxon>
        <taxon>Trombidiformes</taxon>
        <taxon>Prostigmata</taxon>
        <taxon>Eleutherengona</taxon>
        <taxon>Raphignathae</taxon>
        <taxon>Tetranychoidea</taxon>
        <taxon>Tetranychidae</taxon>
        <taxon>Tetranychus</taxon>
    </lineage>
</organism>
<dbReference type="EMBL" id="CAEY01001221">
    <property type="status" value="NOT_ANNOTATED_CDS"/>
    <property type="molecule type" value="Genomic_DNA"/>
</dbReference>
<dbReference type="FunFam" id="1.10.510.10:FF:000432">
    <property type="entry name" value="mitogen-activated protein kinase kinase 3"/>
    <property type="match status" value="1"/>
</dbReference>
<dbReference type="InterPro" id="IPR000719">
    <property type="entry name" value="Prot_kinase_dom"/>
</dbReference>
<dbReference type="InterPro" id="IPR011009">
    <property type="entry name" value="Kinase-like_dom_sf"/>
</dbReference>
<evidence type="ECO:0000259" key="14">
    <source>
        <dbReference type="PROSITE" id="PS50011"/>
    </source>
</evidence>
<dbReference type="EnsemblMetazoa" id="tetur43g00210.1">
    <property type="protein sequence ID" value="tetur43g00210.1"/>
    <property type="gene ID" value="tetur43g00210"/>
</dbReference>
<dbReference type="EC" id="2.7.12.2" evidence="7"/>
<dbReference type="Gene3D" id="1.10.510.10">
    <property type="entry name" value="Transferase(Phosphotransferase) domain 1"/>
    <property type="match status" value="1"/>
</dbReference>
<evidence type="ECO:0000256" key="6">
    <source>
        <dbReference type="ARBA" id="ARBA00038035"/>
    </source>
</evidence>
<dbReference type="KEGG" id="tut:107370390"/>
<keyword evidence="2" id="KW-0808">Transferase</keyword>